<dbReference type="Proteomes" id="UP000295560">
    <property type="component" value="Unassembled WGS sequence"/>
</dbReference>
<sequence length="81" mass="8667">MSAAPLDDGAMPAVHFRRSSFCAAGSCVEVAALPGDEIALRDSKDDNSPLLRFTPEEWDAFVAGVLDGQFSRDALRTHSEA</sequence>
<keyword evidence="3" id="KW-1185">Reference proteome</keyword>
<evidence type="ECO:0000313" key="3">
    <source>
        <dbReference type="Proteomes" id="UP000295560"/>
    </source>
</evidence>
<dbReference type="InterPro" id="IPR007278">
    <property type="entry name" value="DUF397"/>
</dbReference>
<evidence type="ECO:0000313" key="2">
    <source>
        <dbReference type="EMBL" id="TCK20753.1"/>
    </source>
</evidence>
<organism evidence="2 3">
    <name type="scientific">Pseudonocardia endophytica</name>
    <dbReference type="NCBI Taxonomy" id="401976"/>
    <lineage>
        <taxon>Bacteria</taxon>
        <taxon>Bacillati</taxon>
        <taxon>Actinomycetota</taxon>
        <taxon>Actinomycetes</taxon>
        <taxon>Pseudonocardiales</taxon>
        <taxon>Pseudonocardiaceae</taxon>
        <taxon>Pseudonocardia</taxon>
    </lineage>
</organism>
<name>A0A4R1HIQ0_PSEEN</name>
<dbReference type="AlphaFoldDB" id="A0A4R1HIQ0"/>
<gene>
    <name evidence="2" type="ORF">EV378_4716</name>
</gene>
<protein>
    <submittedName>
        <fullName evidence="2">Uncharacterized protein DUF397</fullName>
    </submittedName>
</protein>
<accession>A0A4R1HIQ0</accession>
<evidence type="ECO:0000259" key="1">
    <source>
        <dbReference type="Pfam" id="PF04149"/>
    </source>
</evidence>
<dbReference type="Pfam" id="PF04149">
    <property type="entry name" value="DUF397"/>
    <property type="match status" value="1"/>
</dbReference>
<comment type="caution">
    <text evidence="2">The sequence shown here is derived from an EMBL/GenBank/DDBJ whole genome shotgun (WGS) entry which is preliminary data.</text>
</comment>
<dbReference type="EMBL" id="SMFZ01000002">
    <property type="protein sequence ID" value="TCK20753.1"/>
    <property type="molecule type" value="Genomic_DNA"/>
</dbReference>
<proteinExistence type="predicted"/>
<reference evidence="2 3" key="1">
    <citation type="submission" date="2019-03" db="EMBL/GenBank/DDBJ databases">
        <title>Sequencing the genomes of 1000 actinobacteria strains.</title>
        <authorList>
            <person name="Klenk H.-P."/>
        </authorList>
    </citation>
    <scope>NUCLEOTIDE SEQUENCE [LARGE SCALE GENOMIC DNA]</scope>
    <source>
        <strain evidence="2 3">DSM 44969</strain>
    </source>
</reference>
<dbReference type="RefSeq" id="WP_165922441.1">
    <property type="nucleotide sequence ID" value="NZ_SMFZ01000002.1"/>
</dbReference>
<feature type="domain" description="DUF397" evidence="1">
    <location>
        <begin position="15"/>
        <end position="65"/>
    </location>
</feature>